<feature type="non-terminal residue" evidence="1">
    <location>
        <position position="1"/>
    </location>
</feature>
<evidence type="ECO:0008006" key="2">
    <source>
        <dbReference type="Google" id="ProtNLM"/>
    </source>
</evidence>
<reference evidence="1" key="1">
    <citation type="journal article" date="2015" name="Nature">
        <title>Complex archaea that bridge the gap between prokaryotes and eukaryotes.</title>
        <authorList>
            <person name="Spang A."/>
            <person name="Saw J.H."/>
            <person name="Jorgensen S.L."/>
            <person name="Zaremba-Niedzwiedzka K."/>
            <person name="Martijn J."/>
            <person name="Lind A.E."/>
            <person name="van Eijk R."/>
            <person name="Schleper C."/>
            <person name="Guy L."/>
            <person name="Ettema T.J."/>
        </authorList>
    </citation>
    <scope>NUCLEOTIDE SEQUENCE</scope>
</reference>
<gene>
    <name evidence="1" type="ORF">LCGC14_2632930</name>
</gene>
<protein>
    <recommendedName>
        <fullName evidence="2">RNA ligase domain-containing protein</fullName>
    </recommendedName>
</protein>
<proteinExistence type="predicted"/>
<dbReference type="AlphaFoldDB" id="A0A0F8ZZY6"/>
<evidence type="ECO:0000313" key="1">
    <source>
        <dbReference type="EMBL" id="KKK99418.1"/>
    </source>
</evidence>
<dbReference type="Gene3D" id="3.30.1490.70">
    <property type="match status" value="1"/>
</dbReference>
<accession>A0A0F8ZZY6</accession>
<organism evidence="1">
    <name type="scientific">marine sediment metagenome</name>
    <dbReference type="NCBI Taxonomy" id="412755"/>
    <lineage>
        <taxon>unclassified sequences</taxon>
        <taxon>metagenomes</taxon>
        <taxon>ecological metagenomes</taxon>
    </lineage>
</organism>
<comment type="caution">
    <text evidence="1">The sequence shown here is derived from an EMBL/GenBank/DDBJ whole genome shotgun (WGS) entry which is preliminary data.</text>
</comment>
<dbReference type="EMBL" id="LAZR01045210">
    <property type="protein sequence ID" value="KKK99418.1"/>
    <property type="molecule type" value="Genomic_DNA"/>
</dbReference>
<sequence length="201" mass="23068">SNTYGKELRFIAFEVKINNDWMGVVQADRLATRFGFEFVPHTIIGTTEEAINAEMMADSEVAVRRGMGTGHMREGIVLRPLIELIHPNGGRIISKHKRPEFAEREYTPKFSDPEELKVLEDAKAIAEEWVVRERLIHVLDFLKSNKIFEEPDMKDMNKIIKAMQEDISVEAKGEIIESKATRKAIGKKTVKLFKEYMMENG</sequence>
<name>A0A0F8ZZY6_9ZZZZ</name>